<accession>A0A0N5CHS0</accession>
<dbReference type="PANTHER" id="PTHR35365">
    <property type="entry name" value="LP04239P"/>
    <property type="match status" value="1"/>
</dbReference>
<dbReference type="Proteomes" id="UP000046392">
    <property type="component" value="Unplaced"/>
</dbReference>
<reference evidence="2" key="1">
    <citation type="submission" date="2017-02" db="UniProtKB">
        <authorList>
            <consortium name="WormBaseParasite"/>
        </authorList>
    </citation>
    <scope>IDENTIFICATION</scope>
</reference>
<proteinExistence type="predicted"/>
<organism evidence="1 2">
    <name type="scientific">Strongyloides papillosus</name>
    <name type="common">Intestinal threadworm</name>
    <dbReference type="NCBI Taxonomy" id="174720"/>
    <lineage>
        <taxon>Eukaryota</taxon>
        <taxon>Metazoa</taxon>
        <taxon>Ecdysozoa</taxon>
        <taxon>Nematoda</taxon>
        <taxon>Chromadorea</taxon>
        <taxon>Rhabditida</taxon>
        <taxon>Tylenchina</taxon>
        <taxon>Panagrolaimomorpha</taxon>
        <taxon>Strongyloidoidea</taxon>
        <taxon>Strongyloididae</taxon>
        <taxon>Strongyloides</taxon>
    </lineage>
</organism>
<evidence type="ECO:0000313" key="2">
    <source>
        <dbReference type="WBParaSite" id="SPAL_0001738400.1"/>
    </source>
</evidence>
<protein>
    <submittedName>
        <fullName evidence="2">VWFA domain-containing protein</fullName>
    </submittedName>
</protein>
<keyword evidence="1" id="KW-1185">Reference proteome</keyword>
<dbReference type="PANTHER" id="PTHR35365:SF18">
    <property type="entry name" value="MUCIN-19-LIKE-RELATED"/>
    <property type="match status" value="1"/>
</dbReference>
<dbReference type="InterPro" id="IPR053121">
    <property type="entry name" value="Spore_Coat_Assembly"/>
</dbReference>
<evidence type="ECO:0000313" key="1">
    <source>
        <dbReference type="Proteomes" id="UP000046392"/>
    </source>
</evidence>
<name>A0A0N5CHS0_STREA</name>
<sequence>MKSKVEFEHFQTYIHQDKGSKISNLIKQLNKINLDRYRNVATIIFVSKIEESDILNAIDDAPTLKKKGSLNFVALGEVPNFRFLNHLKPNTVYKWDLSIDNGSKLKEFISNIRECKDISSSFSGVTSSTSTPIIVYTTSSTNTKTTTINWVTSTTNGITSTKVPISQTTTSSQLLTTTQTQCGSGIPIKVCDGNIVMAIDATNDTLPKELFARQIDIISSYIEPSWNDYKKIALSWYNELPTTDFSYGTINNKNEFNNILYNIHQYPGSSLSKLLSSINNLPEQSKKITVFIFISGISDNEITKSMPFVTLLKEKGNVNFIILGNVVPINKLDPLKPTAVYSWDFTYANAVEIIKFMNTTMSCTIECTSNSIDNSKSTIKNHIRYTKLRTFDKLKKDPSIRNKCYGGILLKKCLNDILLVLDASSDKLSKLEFTKMTSIIKDHFINPFYNYSHVALSWYNSHSSAYFPFSSIKRKLDFDHDISLIRQKSGAKLNRHLKEVVYKYMYNNDNRDRNISTFIFVSSISHVDMLLSITYINTLKKYGSVNIIVMGNYIKKTDLSLLNYSNIFIWDFSWKSTNLLISFLQNVGECRVECHKNVIKKVTQQVLDNISTTTTVPPTTSDFCPNGIGKRNCDSDIYFVVDSTNDTMDNKSFNMEINLLHNNISNTIEDYNNVSLSWYDYNPHLLYPVSRIRSKQEFTYGLLMINQTSGSRLSKILRDLSSMALVNRNRISVYIFVSKNSTSEFNISTEYVEIMKRYGNVNFICLGNQVQASDLVQLSPSYIFEWNFDESLVGPLINFVKGSRTCEIECDQFSTVPPTAEIYETTVVLTSTAKPISTTESPSCSNGIPVISCSGDIIIAVDASNDLLLPEDFESEINVIINNISVDWTDFKKVALFWYNQDVVVRSFNIFSSKNIFDDTLRNITQSNGWRLGEVFRLLNSTQTSGVVSTFIFVSEERINEILESAEYITKFGNNRSLNLILLGSNVEEEFFKPLNYTNIFSWDIKNESIPTLVDFFRKSMGCTNVCQSTTFLPTNEPSTLVTGKTISDSVYYSTIQSDTSRTTNLPSTITENLLNTTPSVIITSQGPVTTSSVELTTTTSCDKSTIKICDNSIIFAIDSSNDLLTEDDFSKQIKVVKENLVSSINDFNNFALLNYNHNTFMEGFGKIHNLTNFNEIIEKIKQHNGWKLSTLFSNISTMPSLKMNPTSIFVFVSQENIDEIKKSVDFSKIVGENGSLNIILLGRDLNGSFFSPLNSPRIFKWDMTDFSIPLLEEFFKDSQICREVCEDISTTTSLTKISTVQYETTTSPSLFLTTTSDLNLITTTPSSTIDISSTLPNIPNTSTTENSMTDFSTPSLTTSMIPDIKCNTNFYFVIDARGEVSSDLFKKQIDTLINITQKINVTENYLSLDINYVSNIFNSLFPIQPKSMSSLLKTTKEWDCALGFLSANENLYKDSCNNSLFVPFQKSSNSSGPTINKFLQKFQRDFDIFKKTRYLTKENDNSVMMFFTLTSTQSEIDDSLEYIQNIKSDYSNFNIVVVKLSSNDMFDYSKLAQYVLDFNFSDLLNFITNNTCN</sequence>
<dbReference type="STRING" id="174720.A0A0N5CHS0"/>
<dbReference type="WBParaSite" id="SPAL_0001738400.1">
    <property type="protein sequence ID" value="SPAL_0001738400.1"/>
    <property type="gene ID" value="SPAL_0001738400"/>
</dbReference>
<dbReference type="SUPFAM" id="SSF53300">
    <property type="entry name" value="vWA-like"/>
    <property type="match status" value="3"/>
</dbReference>
<dbReference type="InterPro" id="IPR036465">
    <property type="entry name" value="vWFA_dom_sf"/>
</dbReference>
<dbReference type="Gene3D" id="3.40.50.410">
    <property type="entry name" value="von Willebrand factor, type A domain"/>
    <property type="match status" value="1"/>
</dbReference>